<protein>
    <submittedName>
        <fullName evidence="6">Uncharacterized protein</fullName>
    </submittedName>
</protein>
<name>A0ABR1BYR7_NECAM</name>
<proteinExistence type="predicted"/>
<dbReference type="PANTHER" id="PTHR11040">
    <property type="entry name" value="ZINC/IRON TRANSPORTER"/>
    <property type="match status" value="1"/>
</dbReference>
<dbReference type="Proteomes" id="UP001303046">
    <property type="component" value="Unassembled WGS sequence"/>
</dbReference>
<evidence type="ECO:0000256" key="5">
    <source>
        <dbReference type="SAM" id="Phobius"/>
    </source>
</evidence>
<evidence type="ECO:0000313" key="6">
    <source>
        <dbReference type="EMBL" id="KAK6730936.1"/>
    </source>
</evidence>
<evidence type="ECO:0000256" key="4">
    <source>
        <dbReference type="ARBA" id="ARBA00023136"/>
    </source>
</evidence>
<keyword evidence="7" id="KW-1185">Reference proteome</keyword>
<keyword evidence="3 5" id="KW-1133">Transmembrane helix</keyword>
<comment type="caution">
    <text evidence="6">The sequence shown here is derived from an EMBL/GenBank/DDBJ whole genome shotgun (WGS) entry which is preliminary data.</text>
</comment>
<evidence type="ECO:0000256" key="1">
    <source>
        <dbReference type="ARBA" id="ARBA00004141"/>
    </source>
</evidence>
<sequence>MNLNVLKLILLSVMICATLVAGLAPLKVLRYLRRSAAQASSSKQHRHVSLILCLLTCFSGGVFLATCFLHLFPELAENVRKLDESLERSESGCSVD</sequence>
<evidence type="ECO:0000313" key="7">
    <source>
        <dbReference type="Proteomes" id="UP001303046"/>
    </source>
</evidence>
<dbReference type="InterPro" id="IPR003689">
    <property type="entry name" value="ZIP"/>
</dbReference>
<gene>
    <name evidence="6" type="primary">Necator_chrI.g3549</name>
    <name evidence="6" type="ORF">RB195_007420</name>
</gene>
<accession>A0ABR1BYR7</accession>
<evidence type="ECO:0000256" key="2">
    <source>
        <dbReference type="ARBA" id="ARBA00022692"/>
    </source>
</evidence>
<organism evidence="6 7">
    <name type="scientific">Necator americanus</name>
    <name type="common">Human hookworm</name>
    <dbReference type="NCBI Taxonomy" id="51031"/>
    <lineage>
        <taxon>Eukaryota</taxon>
        <taxon>Metazoa</taxon>
        <taxon>Ecdysozoa</taxon>
        <taxon>Nematoda</taxon>
        <taxon>Chromadorea</taxon>
        <taxon>Rhabditida</taxon>
        <taxon>Rhabditina</taxon>
        <taxon>Rhabditomorpha</taxon>
        <taxon>Strongyloidea</taxon>
        <taxon>Ancylostomatidae</taxon>
        <taxon>Bunostominae</taxon>
        <taxon>Necator</taxon>
    </lineage>
</organism>
<dbReference type="Pfam" id="PF02535">
    <property type="entry name" value="Zip"/>
    <property type="match status" value="1"/>
</dbReference>
<comment type="subcellular location">
    <subcellularLocation>
        <location evidence="1">Membrane</location>
        <topology evidence="1">Multi-pass membrane protein</topology>
    </subcellularLocation>
</comment>
<evidence type="ECO:0000256" key="3">
    <source>
        <dbReference type="ARBA" id="ARBA00022989"/>
    </source>
</evidence>
<keyword evidence="4 5" id="KW-0472">Membrane</keyword>
<reference evidence="6 7" key="1">
    <citation type="submission" date="2023-08" db="EMBL/GenBank/DDBJ databases">
        <title>A Necator americanus chromosomal reference genome.</title>
        <authorList>
            <person name="Ilik V."/>
            <person name="Petrzelkova K.J."/>
            <person name="Pardy F."/>
            <person name="Fuh T."/>
            <person name="Niatou-Singa F.S."/>
            <person name="Gouil Q."/>
            <person name="Baker L."/>
            <person name="Ritchie M.E."/>
            <person name="Jex A.R."/>
            <person name="Gazzola D."/>
            <person name="Li H."/>
            <person name="Toshio Fujiwara R."/>
            <person name="Zhan B."/>
            <person name="Aroian R.V."/>
            <person name="Pafco B."/>
            <person name="Schwarz E.M."/>
        </authorList>
    </citation>
    <scope>NUCLEOTIDE SEQUENCE [LARGE SCALE GENOMIC DNA]</scope>
    <source>
        <strain evidence="6 7">Aroian</strain>
        <tissue evidence="6">Whole animal</tissue>
    </source>
</reference>
<feature type="transmembrane region" description="Helical" evidence="5">
    <location>
        <begin position="6"/>
        <end position="29"/>
    </location>
</feature>
<keyword evidence="2 5" id="KW-0812">Transmembrane</keyword>
<dbReference type="PANTHER" id="PTHR11040:SF219">
    <property type="entry name" value="ZRT (ZRT), IRT- (IRT-) LIKE PROTEIN TRANSPORTER"/>
    <property type="match status" value="1"/>
</dbReference>
<feature type="transmembrane region" description="Helical" evidence="5">
    <location>
        <begin position="50"/>
        <end position="72"/>
    </location>
</feature>
<dbReference type="EMBL" id="JAVFWL010000001">
    <property type="protein sequence ID" value="KAK6730936.1"/>
    <property type="molecule type" value="Genomic_DNA"/>
</dbReference>